<dbReference type="Proteomes" id="UP000237351">
    <property type="component" value="Chromosome"/>
</dbReference>
<evidence type="ECO:0008006" key="3">
    <source>
        <dbReference type="Google" id="ProtNLM"/>
    </source>
</evidence>
<dbReference type="AlphaFoldDB" id="A0A1W6N536"/>
<dbReference type="EMBL" id="CP008743">
    <property type="protein sequence ID" value="ARN84911.1"/>
    <property type="molecule type" value="Genomic_DNA"/>
</dbReference>
<evidence type="ECO:0000313" key="2">
    <source>
        <dbReference type="Proteomes" id="UP000237351"/>
    </source>
</evidence>
<accession>A0A1W6N536</accession>
<gene>
    <name evidence="1" type="ORF">GQ61_06000</name>
</gene>
<protein>
    <recommendedName>
        <fullName evidence="3">Lipoprotein</fullName>
    </recommendedName>
</protein>
<dbReference type="PROSITE" id="PS51257">
    <property type="entry name" value="PROKAR_LIPOPROTEIN"/>
    <property type="match status" value="1"/>
</dbReference>
<dbReference type="KEGG" id="naf:GQ61_06000"/>
<sequence length="59" mass="6538">MLKKTLSLFCLMLGACEVKELPITEKDDVKPGPGLFSGKKGAFEINLPEDEEELKEKQA</sequence>
<dbReference type="RefSeq" id="WP_085784421.1">
    <property type="nucleotide sequence ID" value="NZ_CP008743.1"/>
</dbReference>
<dbReference type="STRING" id="1414854.GQ61_06000"/>
<reference evidence="1 2" key="1">
    <citation type="submission" date="2014-06" db="EMBL/GenBank/DDBJ databases">
        <title>The genome of the endonuclear symbiont Nucleicultrix amoebiphila.</title>
        <authorList>
            <person name="Schulz F."/>
            <person name="Horn M."/>
        </authorList>
    </citation>
    <scope>NUCLEOTIDE SEQUENCE [LARGE SCALE GENOMIC DNA]</scope>
    <source>
        <strain evidence="1 2">FS5</strain>
    </source>
</reference>
<proteinExistence type="predicted"/>
<evidence type="ECO:0000313" key="1">
    <source>
        <dbReference type="EMBL" id="ARN84911.1"/>
    </source>
</evidence>
<organism evidence="1 2">
    <name type="scientific">Candidatus Nucleicultrix amoebiphila FS5</name>
    <dbReference type="NCBI Taxonomy" id="1414854"/>
    <lineage>
        <taxon>Bacteria</taxon>
        <taxon>Pseudomonadati</taxon>
        <taxon>Pseudomonadota</taxon>
        <taxon>Alphaproteobacteria</taxon>
        <taxon>Holosporales</taxon>
        <taxon>Candidatus Nucleicultricaceae</taxon>
        <taxon>Candidatus Nucleicultrix</taxon>
    </lineage>
</organism>
<name>A0A1W6N536_9PROT</name>
<keyword evidence="2" id="KW-1185">Reference proteome</keyword>